<dbReference type="EMBL" id="CM044707">
    <property type="protein sequence ID" value="KAI5652435.1"/>
    <property type="molecule type" value="Genomic_DNA"/>
</dbReference>
<proteinExistence type="predicted"/>
<name>A0ACB9ZUZ1_CATRO</name>
<sequence length="178" mass="20807">MQIVGYYGNLGYQEYDEGDSYYQIRQSCWKRNEMMGRDLRVAYESYKGSRYYGKGAYESQESMKSFLYEEKFADNIANVQTIMSSPLSRKKEARKACAQKKVRFEEQLKEVGVMSNEDIGNKTSIGEPSGPWSIEFSFKELKMSDYYSYVANVDSFVLGVENKEERMLRVFEKTKERA</sequence>
<protein>
    <submittedName>
        <fullName evidence="1">Uncharacterized protein</fullName>
    </submittedName>
</protein>
<evidence type="ECO:0000313" key="1">
    <source>
        <dbReference type="EMBL" id="KAI5652435.1"/>
    </source>
</evidence>
<reference evidence="2" key="1">
    <citation type="journal article" date="2023" name="Nat. Plants">
        <title>Single-cell RNA sequencing provides a high-resolution roadmap for understanding the multicellular compartmentation of specialized metabolism.</title>
        <authorList>
            <person name="Sun S."/>
            <person name="Shen X."/>
            <person name="Li Y."/>
            <person name="Li Y."/>
            <person name="Wang S."/>
            <person name="Li R."/>
            <person name="Zhang H."/>
            <person name="Shen G."/>
            <person name="Guo B."/>
            <person name="Wei J."/>
            <person name="Xu J."/>
            <person name="St-Pierre B."/>
            <person name="Chen S."/>
            <person name="Sun C."/>
        </authorList>
    </citation>
    <scope>NUCLEOTIDE SEQUENCE [LARGE SCALE GENOMIC DNA]</scope>
</reference>
<keyword evidence="2" id="KW-1185">Reference proteome</keyword>
<organism evidence="1 2">
    <name type="scientific">Catharanthus roseus</name>
    <name type="common">Madagascar periwinkle</name>
    <name type="synonym">Vinca rosea</name>
    <dbReference type="NCBI Taxonomy" id="4058"/>
    <lineage>
        <taxon>Eukaryota</taxon>
        <taxon>Viridiplantae</taxon>
        <taxon>Streptophyta</taxon>
        <taxon>Embryophyta</taxon>
        <taxon>Tracheophyta</taxon>
        <taxon>Spermatophyta</taxon>
        <taxon>Magnoliopsida</taxon>
        <taxon>eudicotyledons</taxon>
        <taxon>Gunneridae</taxon>
        <taxon>Pentapetalae</taxon>
        <taxon>asterids</taxon>
        <taxon>lamiids</taxon>
        <taxon>Gentianales</taxon>
        <taxon>Apocynaceae</taxon>
        <taxon>Rauvolfioideae</taxon>
        <taxon>Vinceae</taxon>
        <taxon>Catharanthinae</taxon>
        <taxon>Catharanthus</taxon>
    </lineage>
</organism>
<comment type="caution">
    <text evidence="1">The sequence shown here is derived from an EMBL/GenBank/DDBJ whole genome shotgun (WGS) entry which is preliminary data.</text>
</comment>
<gene>
    <name evidence="1" type="ORF">M9H77_29622</name>
</gene>
<evidence type="ECO:0000313" key="2">
    <source>
        <dbReference type="Proteomes" id="UP001060085"/>
    </source>
</evidence>
<accession>A0ACB9ZUZ1</accession>
<dbReference type="Proteomes" id="UP001060085">
    <property type="component" value="Linkage Group LG07"/>
</dbReference>